<reference evidence="1 2" key="1">
    <citation type="submission" date="2017-06" db="EMBL/GenBank/DDBJ databases">
        <title>Complete Genome Sequence of the Soil Carbazole-Degrading Bacterium Nocardioides aromaticivorans IC177.</title>
        <authorList>
            <person name="Vejarano F."/>
            <person name="Suzuki-Minakuchi C."/>
            <person name="Ohtsubo Y."/>
            <person name="Tsuda M."/>
            <person name="Okada K."/>
            <person name="Nojiri H."/>
        </authorList>
    </citation>
    <scope>NUCLEOTIDE SEQUENCE [LARGE SCALE GENOMIC DNA]</scope>
    <source>
        <strain evidence="1 2">IC177</strain>
    </source>
</reference>
<gene>
    <name evidence="1" type="ORF">CFH99_24010</name>
</gene>
<protein>
    <recommendedName>
        <fullName evidence="3">DUF559 domain-containing protein</fullName>
    </recommendedName>
</protein>
<evidence type="ECO:0000313" key="1">
    <source>
        <dbReference type="EMBL" id="QSR28690.1"/>
    </source>
</evidence>
<dbReference type="EMBL" id="CP022295">
    <property type="protein sequence ID" value="QSR28690.1"/>
    <property type="molecule type" value="Genomic_DNA"/>
</dbReference>
<dbReference type="RefSeq" id="WP_207007536.1">
    <property type="nucleotide sequence ID" value="NZ_CP022295.1"/>
</dbReference>
<accession>A0ABX7PST8</accession>
<keyword evidence="2" id="KW-1185">Reference proteome</keyword>
<evidence type="ECO:0000313" key="2">
    <source>
        <dbReference type="Proteomes" id="UP000662818"/>
    </source>
</evidence>
<dbReference type="Proteomes" id="UP000662818">
    <property type="component" value="Chromosome"/>
</dbReference>
<name>A0ABX7PST8_9ACTN</name>
<proteinExistence type="predicted"/>
<sequence length="308" mass="34363">MRPDVHELAARQCGLLARRQLTSLGMSWNAVDRQVRAGRWAECSPRVVCTTTGVLTVDQQRWLGVLHAGPRSVLGGLTAGARCGLRGWERAEVTVLVDDELAFEPVSGIAFFRSRRPFDLLTDPRPGIPCARLEPAILLWAGYDAPLRAAHGVLAAAVQQRLTTAARLGAWVDQLRPLRRATGFRSMLRDVEGGVHSGAERDVARLCRRFDLPFPDRQTIRVDTSGRRRWTDCEWRLPDGRILVLEVDGAFHMEVTQWTADLRRDRRLTAPDRMVVRASAYELRHEPAEVAADLVALGVRPLRGESCA</sequence>
<evidence type="ECO:0008006" key="3">
    <source>
        <dbReference type="Google" id="ProtNLM"/>
    </source>
</evidence>
<organism evidence="1 2">
    <name type="scientific">Nocardioides aromaticivorans</name>
    <dbReference type="NCBI Taxonomy" id="200618"/>
    <lineage>
        <taxon>Bacteria</taxon>
        <taxon>Bacillati</taxon>
        <taxon>Actinomycetota</taxon>
        <taxon>Actinomycetes</taxon>
        <taxon>Propionibacteriales</taxon>
        <taxon>Nocardioidaceae</taxon>
        <taxon>Nocardioides</taxon>
    </lineage>
</organism>